<dbReference type="EMBL" id="CM007658">
    <property type="protein sequence ID" value="ONH93474.1"/>
    <property type="molecule type" value="Genomic_DNA"/>
</dbReference>
<keyword evidence="1" id="KW-1133">Transmembrane helix</keyword>
<proteinExistence type="predicted"/>
<keyword evidence="1" id="KW-0472">Membrane</keyword>
<evidence type="ECO:0000313" key="3">
    <source>
        <dbReference type="Proteomes" id="UP000006882"/>
    </source>
</evidence>
<keyword evidence="3" id="KW-1185">Reference proteome</keyword>
<gene>
    <name evidence="2" type="ORF">PRUPE_8G234300</name>
</gene>
<keyword evidence="1" id="KW-0812">Transmembrane</keyword>
<dbReference type="Proteomes" id="UP000006882">
    <property type="component" value="Chromosome G8"/>
</dbReference>
<accession>A0A251N5E6</accession>
<name>A0A251N5E6_PRUPE</name>
<feature type="transmembrane region" description="Helical" evidence="1">
    <location>
        <begin position="31"/>
        <end position="51"/>
    </location>
</feature>
<protein>
    <submittedName>
        <fullName evidence="2">Uncharacterized protein</fullName>
    </submittedName>
</protein>
<dbReference type="AlphaFoldDB" id="A0A251N5E6"/>
<evidence type="ECO:0000313" key="2">
    <source>
        <dbReference type="EMBL" id="ONH93474.1"/>
    </source>
</evidence>
<organism evidence="2 3">
    <name type="scientific">Prunus persica</name>
    <name type="common">Peach</name>
    <name type="synonym">Amygdalus persica</name>
    <dbReference type="NCBI Taxonomy" id="3760"/>
    <lineage>
        <taxon>Eukaryota</taxon>
        <taxon>Viridiplantae</taxon>
        <taxon>Streptophyta</taxon>
        <taxon>Embryophyta</taxon>
        <taxon>Tracheophyta</taxon>
        <taxon>Spermatophyta</taxon>
        <taxon>Magnoliopsida</taxon>
        <taxon>eudicotyledons</taxon>
        <taxon>Gunneridae</taxon>
        <taxon>Pentapetalae</taxon>
        <taxon>rosids</taxon>
        <taxon>fabids</taxon>
        <taxon>Rosales</taxon>
        <taxon>Rosaceae</taxon>
        <taxon>Amygdaloideae</taxon>
        <taxon>Amygdaleae</taxon>
        <taxon>Prunus</taxon>
    </lineage>
</organism>
<dbReference type="Gramene" id="ONH93474">
    <property type="protein sequence ID" value="ONH93474"/>
    <property type="gene ID" value="PRUPE_8G234300"/>
</dbReference>
<reference evidence="2 3" key="1">
    <citation type="journal article" date="2013" name="Nat. Genet.">
        <title>The high-quality draft genome of peach (Prunus persica) identifies unique patterns of genetic diversity, domestication and genome evolution.</title>
        <authorList>
            <consortium name="International Peach Genome Initiative"/>
            <person name="Verde I."/>
            <person name="Abbott A.G."/>
            <person name="Scalabrin S."/>
            <person name="Jung S."/>
            <person name="Shu S."/>
            <person name="Marroni F."/>
            <person name="Zhebentyayeva T."/>
            <person name="Dettori M.T."/>
            <person name="Grimwood J."/>
            <person name="Cattonaro F."/>
            <person name="Zuccolo A."/>
            <person name="Rossini L."/>
            <person name="Jenkins J."/>
            <person name="Vendramin E."/>
            <person name="Meisel L.A."/>
            <person name="Decroocq V."/>
            <person name="Sosinski B."/>
            <person name="Prochnik S."/>
            <person name="Mitros T."/>
            <person name="Policriti A."/>
            <person name="Cipriani G."/>
            <person name="Dondini L."/>
            <person name="Ficklin S."/>
            <person name="Goodstein D.M."/>
            <person name="Xuan P."/>
            <person name="Del Fabbro C."/>
            <person name="Aramini V."/>
            <person name="Copetti D."/>
            <person name="Gonzalez S."/>
            <person name="Horner D.S."/>
            <person name="Falchi R."/>
            <person name="Lucas S."/>
            <person name="Mica E."/>
            <person name="Maldonado J."/>
            <person name="Lazzari B."/>
            <person name="Bielenberg D."/>
            <person name="Pirona R."/>
            <person name="Miculan M."/>
            <person name="Barakat A."/>
            <person name="Testolin R."/>
            <person name="Stella A."/>
            <person name="Tartarini S."/>
            <person name="Tonutti P."/>
            <person name="Arus P."/>
            <person name="Orellana A."/>
            <person name="Wells C."/>
            <person name="Main D."/>
            <person name="Vizzotto G."/>
            <person name="Silva H."/>
            <person name="Salamini F."/>
            <person name="Schmutz J."/>
            <person name="Morgante M."/>
            <person name="Rokhsar D.S."/>
        </authorList>
    </citation>
    <scope>NUCLEOTIDE SEQUENCE [LARGE SCALE GENOMIC DNA]</scope>
    <source>
        <strain evidence="3">cv. Nemared</strain>
    </source>
</reference>
<evidence type="ECO:0000256" key="1">
    <source>
        <dbReference type="SAM" id="Phobius"/>
    </source>
</evidence>
<sequence length="62" mass="7653">MFLFIFSLIFVSIYKDWFFKYWISLGKFMQYFINLYFLFLLFLFYALPLAVDSFSFCSFSQS</sequence>